<evidence type="ECO:0000256" key="3">
    <source>
        <dbReference type="ARBA" id="ARBA00009014"/>
    </source>
</evidence>
<keyword evidence="8 11" id="KW-0067">ATP-binding</keyword>
<proteinExistence type="inferred from homology"/>
<comment type="similarity">
    <text evidence="3 11">Belongs to the NadD family.</text>
</comment>
<dbReference type="InterPro" id="IPR005248">
    <property type="entry name" value="NadD/NMNAT"/>
</dbReference>
<dbReference type="GO" id="GO:0005524">
    <property type="term" value="F:ATP binding"/>
    <property type="evidence" value="ECO:0007669"/>
    <property type="project" value="UniProtKB-KW"/>
</dbReference>
<keyword evidence="4 11" id="KW-0662">Pyridine nucleotide biosynthesis</keyword>
<reference evidence="13 14" key="1">
    <citation type="submission" date="2019-10" db="EMBL/GenBank/DDBJ databases">
        <title>Genome sequence of Phaeocystidibacter marisrubri JCM30614 (type strain).</title>
        <authorList>
            <person name="Bowman J.P."/>
        </authorList>
    </citation>
    <scope>NUCLEOTIDE SEQUENCE [LARGE SCALE GENOMIC DNA]</scope>
    <source>
        <strain evidence="13 14">JCM 30614</strain>
    </source>
</reference>
<keyword evidence="14" id="KW-1185">Reference proteome</keyword>
<dbReference type="Proteomes" id="UP000484164">
    <property type="component" value="Unassembled WGS sequence"/>
</dbReference>
<dbReference type="NCBIfam" id="TIGR00125">
    <property type="entry name" value="cyt_tran_rel"/>
    <property type="match status" value="1"/>
</dbReference>
<evidence type="ECO:0000313" key="13">
    <source>
        <dbReference type="EMBL" id="KAB2816306.1"/>
    </source>
</evidence>
<keyword evidence="5 11" id="KW-0808">Transferase</keyword>
<protein>
    <recommendedName>
        <fullName evidence="11">Probable nicotinate-nucleotide adenylyltransferase</fullName>
        <ecNumber evidence="11">2.7.7.18</ecNumber>
    </recommendedName>
    <alternativeName>
        <fullName evidence="11">Deamido-NAD(+) diphosphorylase</fullName>
    </alternativeName>
    <alternativeName>
        <fullName evidence="11">Deamido-NAD(+) pyrophosphorylase</fullName>
    </alternativeName>
    <alternativeName>
        <fullName evidence="11">Nicotinate mononucleotide adenylyltransferase</fullName>
        <shortName evidence="11">NaMN adenylyltransferase</shortName>
    </alternativeName>
</protein>
<dbReference type="InterPro" id="IPR014729">
    <property type="entry name" value="Rossmann-like_a/b/a_fold"/>
</dbReference>
<feature type="domain" description="Cytidyltransferase-like" evidence="12">
    <location>
        <begin position="7"/>
        <end position="165"/>
    </location>
</feature>
<evidence type="ECO:0000313" key="14">
    <source>
        <dbReference type="Proteomes" id="UP000484164"/>
    </source>
</evidence>
<evidence type="ECO:0000256" key="7">
    <source>
        <dbReference type="ARBA" id="ARBA00022741"/>
    </source>
</evidence>
<evidence type="ECO:0000256" key="5">
    <source>
        <dbReference type="ARBA" id="ARBA00022679"/>
    </source>
</evidence>
<dbReference type="EC" id="2.7.7.18" evidence="11"/>
<dbReference type="Pfam" id="PF01467">
    <property type="entry name" value="CTP_transf_like"/>
    <property type="match status" value="1"/>
</dbReference>
<comment type="catalytic activity">
    <reaction evidence="10 11">
        <text>nicotinate beta-D-ribonucleotide + ATP + H(+) = deamido-NAD(+) + diphosphate</text>
        <dbReference type="Rhea" id="RHEA:22860"/>
        <dbReference type="ChEBI" id="CHEBI:15378"/>
        <dbReference type="ChEBI" id="CHEBI:30616"/>
        <dbReference type="ChEBI" id="CHEBI:33019"/>
        <dbReference type="ChEBI" id="CHEBI:57502"/>
        <dbReference type="ChEBI" id="CHEBI:58437"/>
        <dbReference type="EC" id="2.7.7.18"/>
    </reaction>
</comment>
<comment type="caution">
    <text evidence="13">The sequence shown here is derived from an EMBL/GenBank/DDBJ whole genome shotgun (WGS) entry which is preliminary data.</text>
</comment>
<gene>
    <name evidence="11" type="primary">nadD</name>
    <name evidence="13" type="ORF">F8C82_11520</name>
</gene>
<comment type="function">
    <text evidence="1 11">Catalyzes the reversible adenylation of nicotinate mononucleotide (NaMN) to nicotinic acid adenine dinucleotide (NaAD).</text>
</comment>
<keyword evidence="7 11" id="KW-0547">Nucleotide-binding</keyword>
<dbReference type="EMBL" id="WBVQ01000002">
    <property type="protein sequence ID" value="KAB2816306.1"/>
    <property type="molecule type" value="Genomic_DNA"/>
</dbReference>
<comment type="pathway">
    <text evidence="2 11">Cofactor biosynthesis; NAD(+) biosynthesis; deamido-NAD(+) from nicotinate D-ribonucleotide: step 1/1.</text>
</comment>
<evidence type="ECO:0000256" key="2">
    <source>
        <dbReference type="ARBA" id="ARBA00005019"/>
    </source>
</evidence>
<evidence type="ECO:0000256" key="8">
    <source>
        <dbReference type="ARBA" id="ARBA00022840"/>
    </source>
</evidence>
<dbReference type="InterPro" id="IPR004821">
    <property type="entry name" value="Cyt_trans-like"/>
</dbReference>
<dbReference type="SUPFAM" id="SSF52374">
    <property type="entry name" value="Nucleotidylyl transferase"/>
    <property type="match status" value="1"/>
</dbReference>
<dbReference type="RefSeq" id="WP_151693733.1">
    <property type="nucleotide sequence ID" value="NZ_BMGX01000001.1"/>
</dbReference>
<dbReference type="OrthoDB" id="5295945at2"/>
<dbReference type="Gene3D" id="3.40.50.620">
    <property type="entry name" value="HUPs"/>
    <property type="match status" value="1"/>
</dbReference>
<name>A0A6L3ZFB7_9FLAO</name>
<dbReference type="GO" id="GO:0009435">
    <property type="term" value="P:NAD+ biosynthetic process"/>
    <property type="evidence" value="ECO:0007669"/>
    <property type="project" value="UniProtKB-UniRule"/>
</dbReference>
<evidence type="ECO:0000256" key="6">
    <source>
        <dbReference type="ARBA" id="ARBA00022695"/>
    </source>
</evidence>
<dbReference type="CDD" id="cd02165">
    <property type="entry name" value="NMNAT"/>
    <property type="match status" value="1"/>
</dbReference>
<evidence type="ECO:0000256" key="4">
    <source>
        <dbReference type="ARBA" id="ARBA00022642"/>
    </source>
</evidence>
<dbReference type="AlphaFoldDB" id="A0A6L3ZFB7"/>
<evidence type="ECO:0000256" key="10">
    <source>
        <dbReference type="ARBA" id="ARBA00048721"/>
    </source>
</evidence>
<accession>A0A6L3ZFB7</accession>
<dbReference type="HAMAP" id="MF_00244">
    <property type="entry name" value="NaMN_adenylyltr"/>
    <property type="match status" value="1"/>
</dbReference>
<sequence>MAKHVGLYFGTFNPVHIGHMIIAQFMLEHSSMDELWFMVTPHNPHKKKSSLLDDRQRLHMVELAIDDHVSMKASDEEFHLPQPSYTITTLAHLREKYPDKTFSLIMGMDNLQSFHKWKNHERIIEQHDIYVYPRPGYDGGLFGDHPKVHIIPAPNMELSSTQIRNALKSGKNVSFMLPQRVWDYLDSNTYYK</sequence>
<keyword evidence="6 11" id="KW-0548">Nucleotidyltransferase</keyword>
<evidence type="ECO:0000259" key="12">
    <source>
        <dbReference type="Pfam" id="PF01467"/>
    </source>
</evidence>
<evidence type="ECO:0000256" key="1">
    <source>
        <dbReference type="ARBA" id="ARBA00002324"/>
    </source>
</evidence>
<dbReference type="NCBIfam" id="TIGR00482">
    <property type="entry name" value="nicotinate (nicotinamide) nucleotide adenylyltransferase"/>
    <property type="match status" value="1"/>
</dbReference>
<keyword evidence="9 11" id="KW-0520">NAD</keyword>
<organism evidence="13 14">
    <name type="scientific">Phaeocystidibacter marisrubri</name>
    <dbReference type="NCBI Taxonomy" id="1577780"/>
    <lineage>
        <taxon>Bacteria</taxon>
        <taxon>Pseudomonadati</taxon>
        <taxon>Bacteroidota</taxon>
        <taxon>Flavobacteriia</taxon>
        <taxon>Flavobacteriales</taxon>
        <taxon>Phaeocystidibacteraceae</taxon>
        <taxon>Phaeocystidibacter</taxon>
    </lineage>
</organism>
<evidence type="ECO:0000256" key="11">
    <source>
        <dbReference type="HAMAP-Rule" id="MF_00244"/>
    </source>
</evidence>
<dbReference type="PANTHER" id="PTHR39321:SF3">
    <property type="entry name" value="PHOSPHOPANTETHEINE ADENYLYLTRANSFERASE"/>
    <property type="match status" value="1"/>
</dbReference>
<dbReference type="PANTHER" id="PTHR39321">
    <property type="entry name" value="NICOTINATE-NUCLEOTIDE ADENYLYLTRANSFERASE-RELATED"/>
    <property type="match status" value="1"/>
</dbReference>
<evidence type="ECO:0000256" key="9">
    <source>
        <dbReference type="ARBA" id="ARBA00023027"/>
    </source>
</evidence>
<dbReference type="GO" id="GO:0004515">
    <property type="term" value="F:nicotinate-nucleotide adenylyltransferase activity"/>
    <property type="evidence" value="ECO:0007669"/>
    <property type="project" value="UniProtKB-UniRule"/>
</dbReference>
<dbReference type="UniPathway" id="UPA00253">
    <property type="reaction ID" value="UER00332"/>
</dbReference>